<dbReference type="Proteomes" id="UP001276854">
    <property type="component" value="Unassembled WGS sequence"/>
</dbReference>
<keyword evidence="1" id="KW-0732">Signal</keyword>
<name>A0ABU4GT23_9CLOT</name>
<feature type="chain" id="PRO_5045136025" evidence="1">
    <location>
        <begin position="28"/>
        <end position="582"/>
    </location>
</feature>
<feature type="signal peptide" evidence="1">
    <location>
        <begin position="1"/>
        <end position="27"/>
    </location>
</feature>
<gene>
    <name evidence="2" type="ORF">RZO55_24630</name>
</gene>
<reference evidence="2 3" key="1">
    <citation type="submission" date="2023-10" db="EMBL/GenBank/DDBJ databases">
        <title>A novel Glycoside Hydrolase 43-Like Enzyme from Clostrdium boliviensis is an Endo-xylanase, and a Candidate for Xylooligosaccharides Production from Different Xylan Substrates.</title>
        <authorList>
            <person name="Alvarez M.T."/>
            <person name="Rocabado-Villegas L.R."/>
            <person name="Salas-Veizaga D.M."/>
            <person name="Linares-Pasten J.A."/>
            <person name="Gudmundsdottir E.E."/>
            <person name="Hreggvidsson G.O."/>
            <person name="Adlercreutz P."/>
            <person name="Nordberg Karlsson E."/>
        </authorList>
    </citation>
    <scope>NUCLEOTIDE SEQUENCE [LARGE SCALE GENOMIC DNA]</scope>
    <source>
        <strain evidence="2 3">E-1</strain>
    </source>
</reference>
<evidence type="ECO:0000313" key="3">
    <source>
        <dbReference type="Proteomes" id="UP001276854"/>
    </source>
</evidence>
<keyword evidence="3" id="KW-1185">Reference proteome</keyword>
<accession>A0ABU4GT23</accession>
<organism evidence="2 3">
    <name type="scientific">Clostridium boliviensis</name>
    <dbReference type="NCBI Taxonomy" id="318465"/>
    <lineage>
        <taxon>Bacteria</taxon>
        <taxon>Bacillati</taxon>
        <taxon>Bacillota</taxon>
        <taxon>Clostridia</taxon>
        <taxon>Eubacteriales</taxon>
        <taxon>Clostridiaceae</taxon>
        <taxon>Clostridium</taxon>
    </lineage>
</organism>
<evidence type="ECO:0000256" key="1">
    <source>
        <dbReference type="SAM" id="SignalP"/>
    </source>
</evidence>
<sequence>MKMKKRVLQVLSAAMAAVMVAGCGSPAATRQTTAAAAGTGTGTGTGSYDEPMTFDIYDVAANYQGTQSGWFAKVVKDKFNIELNMISPQVAGDGIYQTRCSTGNLGDIVVLERTDFTDCVKAGLIKDITADIKNYPNLMSYQDQIDVLNKAIPENKDGKTYGIPCQMTNTSPTSYSQDVIASSPLLRWDLYTELGRPEIKNMDDLLDIMEKMMKAHPTNDAGDPAYPLSLWSDWDGGDGMLGIANVTQLTTWYGEKIKGSLLLKPDNTFIPVNSKDGTYYTMLHFLNEANRRGIVDPDSGTQDWNTACDKMKTGRVYLMWYNWQVGFWNTQDRLKNGTAFIYTPIKDQTYYADADTYYGSGRVFAVGSQVDGAKYQRIMDFLDWYAGPEGLTYQHDGLKDFNYTVGSDGKYTLINDNALMDNIPVPEELGGGGYNDGMNAINQWMVDAISTDPGTGEPYNKDYWSTYKAATMTQMKKDWAAKFGAAEPVDYMKDNKILLISPNVSVSLPSDPADISIIRKQCNDLFCDYSWRMIYAKDDAEFDSLWDEMCTQMQGMGFDDLVKFDKDKYQIELEAKLAVNKK</sequence>
<dbReference type="PROSITE" id="PS51257">
    <property type="entry name" value="PROKAR_LIPOPROTEIN"/>
    <property type="match status" value="1"/>
</dbReference>
<dbReference type="Gene3D" id="3.40.190.10">
    <property type="entry name" value="Periplasmic binding protein-like II"/>
    <property type="match status" value="2"/>
</dbReference>
<comment type="caution">
    <text evidence="2">The sequence shown here is derived from an EMBL/GenBank/DDBJ whole genome shotgun (WGS) entry which is preliminary data.</text>
</comment>
<dbReference type="EMBL" id="JAWONS010000329">
    <property type="protein sequence ID" value="MDW2800761.1"/>
    <property type="molecule type" value="Genomic_DNA"/>
</dbReference>
<dbReference type="RefSeq" id="WP_318066921.1">
    <property type="nucleotide sequence ID" value="NZ_JAWONS010000329.1"/>
</dbReference>
<proteinExistence type="predicted"/>
<evidence type="ECO:0000313" key="2">
    <source>
        <dbReference type="EMBL" id="MDW2800761.1"/>
    </source>
</evidence>
<protein>
    <submittedName>
        <fullName evidence="2">Extracellular solute-binding protein</fullName>
    </submittedName>
</protein>
<dbReference type="SUPFAM" id="SSF53850">
    <property type="entry name" value="Periplasmic binding protein-like II"/>
    <property type="match status" value="1"/>
</dbReference>